<evidence type="ECO:0000256" key="2">
    <source>
        <dbReference type="SAM" id="Phobius"/>
    </source>
</evidence>
<evidence type="ECO:0000313" key="3">
    <source>
        <dbReference type="EMBL" id="KXS21005.1"/>
    </source>
</evidence>
<keyword evidence="4" id="KW-1185">Reference proteome</keyword>
<evidence type="ECO:0000256" key="1">
    <source>
        <dbReference type="SAM" id="Coils"/>
    </source>
</evidence>
<feature type="transmembrane region" description="Helical" evidence="2">
    <location>
        <begin position="20"/>
        <end position="38"/>
    </location>
</feature>
<keyword evidence="1" id="KW-0175">Coiled coil</keyword>
<feature type="coiled-coil region" evidence="1">
    <location>
        <begin position="41"/>
        <end position="110"/>
    </location>
</feature>
<keyword evidence="2" id="KW-0472">Membrane</keyword>
<gene>
    <name evidence="3" type="ORF">M427DRAFT_51949</name>
</gene>
<reference evidence="3 4" key="1">
    <citation type="journal article" date="2015" name="Genome Biol. Evol.">
        <title>Phylogenomic analyses indicate that early fungi evolved digesting cell walls of algal ancestors of land plants.</title>
        <authorList>
            <person name="Chang Y."/>
            <person name="Wang S."/>
            <person name="Sekimoto S."/>
            <person name="Aerts A.L."/>
            <person name="Choi C."/>
            <person name="Clum A."/>
            <person name="LaButti K.M."/>
            <person name="Lindquist E.A."/>
            <person name="Yee Ngan C."/>
            <person name="Ohm R.A."/>
            <person name="Salamov A.A."/>
            <person name="Grigoriev I.V."/>
            <person name="Spatafora J.W."/>
            <person name="Berbee M.L."/>
        </authorList>
    </citation>
    <scope>NUCLEOTIDE SEQUENCE [LARGE SCALE GENOMIC DNA]</scope>
    <source>
        <strain evidence="3 4">JEL478</strain>
    </source>
</reference>
<proteinExistence type="predicted"/>
<dbReference type="Gene3D" id="1.20.5.340">
    <property type="match status" value="1"/>
</dbReference>
<dbReference type="Proteomes" id="UP000070544">
    <property type="component" value="Unassembled WGS sequence"/>
</dbReference>
<dbReference type="AlphaFoldDB" id="A0A139AX05"/>
<dbReference type="EMBL" id="KQ965734">
    <property type="protein sequence ID" value="KXS21005.1"/>
    <property type="molecule type" value="Genomic_DNA"/>
</dbReference>
<keyword evidence="2" id="KW-1133">Transmembrane helix</keyword>
<accession>A0A139AX05</accession>
<evidence type="ECO:0000313" key="4">
    <source>
        <dbReference type="Proteomes" id="UP000070544"/>
    </source>
</evidence>
<sequence>MTAPPPGSAFAFLRPANLARFAFSGTAGMVAGAGYVIYKTYGSMRTEVDDLQKRMTDAEERLTSLERELGRLDTLEQKVDSNHARVLAEVELLKRQVGDLQKERTRVKEAGLAGLVGMKASSRS</sequence>
<name>A0A139AX05_GONPJ</name>
<keyword evidence="2" id="KW-0812">Transmembrane</keyword>
<organism evidence="3 4">
    <name type="scientific">Gonapodya prolifera (strain JEL478)</name>
    <name type="common">Monoblepharis prolifera</name>
    <dbReference type="NCBI Taxonomy" id="1344416"/>
    <lineage>
        <taxon>Eukaryota</taxon>
        <taxon>Fungi</taxon>
        <taxon>Fungi incertae sedis</taxon>
        <taxon>Chytridiomycota</taxon>
        <taxon>Chytridiomycota incertae sedis</taxon>
        <taxon>Monoblepharidomycetes</taxon>
        <taxon>Monoblepharidales</taxon>
        <taxon>Gonapodyaceae</taxon>
        <taxon>Gonapodya</taxon>
    </lineage>
</organism>
<protein>
    <submittedName>
        <fullName evidence="3">Uncharacterized protein</fullName>
    </submittedName>
</protein>